<dbReference type="CDD" id="cd04056">
    <property type="entry name" value="Peptidases_S53"/>
    <property type="match status" value="1"/>
</dbReference>
<dbReference type="InterPro" id="IPR036852">
    <property type="entry name" value="Peptidase_S8/S53_dom_sf"/>
</dbReference>
<feature type="active site" description="Charge relay system" evidence="11">
    <location>
        <position position="305"/>
    </location>
</feature>
<evidence type="ECO:0000256" key="12">
    <source>
        <dbReference type="SAM" id="MobiDB-lite"/>
    </source>
</evidence>
<dbReference type="PROSITE" id="PS51695">
    <property type="entry name" value="SEDOLISIN"/>
    <property type="match status" value="1"/>
</dbReference>
<dbReference type="Pfam" id="PF09286">
    <property type="entry name" value="Pro-kuma_activ"/>
    <property type="match status" value="1"/>
</dbReference>
<feature type="signal peptide" evidence="13">
    <location>
        <begin position="1"/>
        <end position="17"/>
    </location>
</feature>
<dbReference type="InterPro" id="IPR050819">
    <property type="entry name" value="Tripeptidyl-peptidase_I"/>
</dbReference>
<dbReference type="Pfam" id="PF00082">
    <property type="entry name" value="Peptidase_S8"/>
    <property type="match status" value="1"/>
</dbReference>
<keyword evidence="9 11" id="KW-0106">Calcium</keyword>
<evidence type="ECO:0000256" key="5">
    <source>
        <dbReference type="ARBA" id="ARBA00022670"/>
    </source>
</evidence>
<keyword evidence="5 11" id="KW-0645">Protease</keyword>
<keyword evidence="10" id="KW-0865">Zymogen</keyword>
<keyword evidence="16" id="KW-1185">Reference proteome</keyword>
<dbReference type="Gene3D" id="3.40.50.200">
    <property type="entry name" value="Peptidase S8/S53 domain"/>
    <property type="match status" value="1"/>
</dbReference>
<dbReference type="PANTHER" id="PTHR14218:SF15">
    <property type="entry name" value="TRIPEPTIDYL-PEPTIDASE 1"/>
    <property type="match status" value="1"/>
</dbReference>
<feature type="compositionally biased region" description="Low complexity" evidence="12">
    <location>
        <begin position="331"/>
        <end position="346"/>
    </location>
</feature>
<evidence type="ECO:0000256" key="7">
    <source>
        <dbReference type="ARBA" id="ARBA00022801"/>
    </source>
</evidence>
<feature type="active site" description="Charge relay system" evidence="11">
    <location>
        <position position="538"/>
    </location>
</feature>
<keyword evidence="6 11" id="KW-0479">Metal-binding</keyword>
<organism evidence="15 16">
    <name type="scientific">Apiospora marii</name>
    <dbReference type="NCBI Taxonomy" id="335849"/>
    <lineage>
        <taxon>Eukaryota</taxon>
        <taxon>Fungi</taxon>
        <taxon>Dikarya</taxon>
        <taxon>Ascomycota</taxon>
        <taxon>Pezizomycotina</taxon>
        <taxon>Sordariomycetes</taxon>
        <taxon>Xylariomycetidae</taxon>
        <taxon>Amphisphaeriales</taxon>
        <taxon>Apiosporaceae</taxon>
        <taxon>Apiospora</taxon>
    </lineage>
</organism>
<dbReference type="EMBL" id="JAQQWI010000010">
    <property type="protein sequence ID" value="KAK8018521.1"/>
    <property type="molecule type" value="Genomic_DNA"/>
</dbReference>
<comment type="catalytic activity">
    <reaction evidence="1">
        <text>Release of an N-terminal tripeptide from a polypeptide.</text>
        <dbReference type="EC" id="3.4.14.10"/>
    </reaction>
</comment>
<sequence>MGMYLLVTICYLALASATASTYYHHELPTGWKRLRDASPREKLDLSIELYQPRMAALKTRLATISDPHHADYGRHLKKADLEEYQASDPEGAQTVLSWLKKGGIHDAILEGSSIRFSSCTMTTNRLLNASVGHYGSAGIVHPRATSYSIPSHLESYIHFVHPLSHFAKPVGSRLATNPKRNGHSRSPTSVQRDMVRRKESYISYKQPRQEPGGPEQPCPDGVTPTCLRALLGLPDPKNQTGCRTREPRVRYAVAGFLEQTIHYDDVASFLEKYSPGIQSKGYNFTVQLLNNATNPQTPAEDAGIEASLDLEYAMALGYPSDITYYLSGGRAPSSPTTAPKSPAAPTAAPPAPTATSPSCHSCKPCSASTTTPSPHVLSLSYSDDENTVPPAYAAKVCDLFAQLAARGTTVLVSSGDGGAGGTRPDDDGCLSNDGRFRQMFIPTFPGSCPYVTAVGATGASLPLRGSGASGGGFSDYFARPEWQRGAAGGYLAALNRDRNASDARLYNASGRAIPDLSAPGEGFSVVLGGEEDSNGGTSASVVVVAAMVALVDQERFRRGKSSLGWLNPLLYSPKVRESRALVDVSAGVSHGCQYGNVSVPGFAAYRGYDCVTGLGAVGSFRRLLDALG</sequence>
<dbReference type="InterPro" id="IPR030400">
    <property type="entry name" value="Sedolisin_dom"/>
</dbReference>
<keyword evidence="8 11" id="KW-0720">Serine protease</keyword>
<comment type="function">
    <text evidence="2">Secreted tripeptidyl-peptidase which degrades proteins at acidic pHs and is involved in virulence.</text>
</comment>
<evidence type="ECO:0000313" key="16">
    <source>
        <dbReference type="Proteomes" id="UP001396898"/>
    </source>
</evidence>
<dbReference type="EC" id="3.4.14.10" evidence="4"/>
<evidence type="ECO:0000313" key="15">
    <source>
        <dbReference type="EMBL" id="KAK8018521.1"/>
    </source>
</evidence>
<dbReference type="InterPro" id="IPR015366">
    <property type="entry name" value="S53_propep"/>
</dbReference>
<comment type="caution">
    <text evidence="15">The sequence shown here is derived from an EMBL/GenBank/DDBJ whole genome shotgun (WGS) entry which is preliminary data.</text>
</comment>
<reference evidence="15 16" key="1">
    <citation type="submission" date="2023-01" db="EMBL/GenBank/DDBJ databases">
        <title>Analysis of 21 Apiospora genomes using comparative genomics revels a genus with tremendous synthesis potential of carbohydrate active enzymes and secondary metabolites.</title>
        <authorList>
            <person name="Sorensen T."/>
        </authorList>
    </citation>
    <scope>NUCLEOTIDE SEQUENCE [LARGE SCALE GENOMIC DNA]</scope>
    <source>
        <strain evidence="15 16">CBS 20057</strain>
    </source>
</reference>
<dbReference type="PANTHER" id="PTHR14218">
    <property type="entry name" value="PROTEASE S8 TRIPEPTIDYL PEPTIDASE I CLN2"/>
    <property type="match status" value="1"/>
</dbReference>
<feature type="active site" description="Charge relay system" evidence="11">
    <location>
        <position position="309"/>
    </location>
</feature>
<evidence type="ECO:0000256" key="8">
    <source>
        <dbReference type="ARBA" id="ARBA00022825"/>
    </source>
</evidence>
<feature type="binding site" evidence="11">
    <location>
        <position position="584"/>
    </location>
    <ligand>
        <name>Ca(2+)</name>
        <dbReference type="ChEBI" id="CHEBI:29108"/>
    </ligand>
</feature>
<comment type="subcellular location">
    <subcellularLocation>
        <location evidence="3">Secreted</location>
        <location evidence="3">Extracellular space</location>
    </subcellularLocation>
</comment>
<feature type="domain" description="Peptidase S53" evidence="14">
    <location>
        <begin position="221"/>
        <end position="628"/>
    </location>
</feature>
<keyword evidence="7 11" id="KW-0378">Hydrolase</keyword>
<keyword evidence="13" id="KW-0732">Signal</keyword>
<feature type="chain" id="PRO_5046026854" description="tripeptidyl-peptidase II" evidence="13">
    <location>
        <begin position="18"/>
        <end position="628"/>
    </location>
</feature>
<feature type="binding site" evidence="11">
    <location>
        <position position="609"/>
    </location>
    <ligand>
        <name>Ca(2+)</name>
        <dbReference type="ChEBI" id="CHEBI:29108"/>
    </ligand>
</feature>
<feature type="region of interest" description="Disordered" evidence="12">
    <location>
        <begin position="171"/>
        <end position="194"/>
    </location>
</feature>
<dbReference type="InterPro" id="IPR000209">
    <property type="entry name" value="Peptidase_S8/S53_dom"/>
</dbReference>
<feature type="compositionally biased region" description="Polar residues" evidence="12">
    <location>
        <begin position="174"/>
        <end position="191"/>
    </location>
</feature>
<evidence type="ECO:0000256" key="6">
    <source>
        <dbReference type="ARBA" id="ARBA00022723"/>
    </source>
</evidence>
<evidence type="ECO:0000259" key="14">
    <source>
        <dbReference type="PROSITE" id="PS51695"/>
    </source>
</evidence>
<gene>
    <name evidence="15" type="ORF">PG991_007711</name>
</gene>
<evidence type="ECO:0000256" key="9">
    <source>
        <dbReference type="ARBA" id="ARBA00022837"/>
    </source>
</evidence>
<evidence type="ECO:0000256" key="1">
    <source>
        <dbReference type="ARBA" id="ARBA00001910"/>
    </source>
</evidence>
<feature type="region of interest" description="Disordered" evidence="12">
    <location>
        <begin position="330"/>
        <end position="355"/>
    </location>
</feature>
<evidence type="ECO:0000256" key="4">
    <source>
        <dbReference type="ARBA" id="ARBA00012462"/>
    </source>
</evidence>
<accession>A0ABR1RU84</accession>
<dbReference type="SUPFAM" id="SSF52743">
    <property type="entry name" value="Subtilisin-like"/>
    <property type="match status" value="1"/>
</dbReference>
<dbReference type="CDD" id="cd11377">
    <property type="entry name" value="Pro-peptidase_S53"/>
    <property type="match status" value="1"/>
</dbReference>
<evidence type="ECO:0000256" key="11">
    <source>
        <dbReference type="PROSITE-ProRule" id="PRU01032"/>
    </source>
</evidence>
<dbReference type="SMART" id="SM00944">
    <property type="entry name" value="Pro-kuma_activ"/>
    <property type="match status" value="1"/>
</dbReference>
<proteinExistence type="predicted"/>
<evidence type="ECO:0000256" key="2">
    <source>
        <dbReference type="ARBA" id="ARBA00002451"/>
    </source>
</evidence>
<evidence type="ECO:0000256" key="13">
    <source>
        <dbReference type="SAM" id="SignalP"/>
    </source>
</evidence>
<comment type="cofactor">
    <cofactor evidence="11">
        <name>Ca(2+)</name>
        <dbReference type="ChEBI" id="CHEBI:29108"/>
    </cofactor>
    <text evidence="11">Binds 1 Ca(2+) ion per subunit.</text>
</comment>
<dbReference type="SUPFAM" id="SSF54897">
    <property type="entry name" value="Protease propeptides/inhibitors"/>
    <property type="match status" value="1"/>
</dbReference>
<evidence type="ECO:0000256" key="3">
    <source>
        <dbReference type="ARBA" id="ARBA00004239"/>
    </source>
</evidence>
<evidence type="ECO:0000256" key="10">
    <source>
        <dbReference type="ARBA" id="ARBA00023145"/>
    </source>
</evidence>
<name>A0ABR1RU84_9PEZI</name>
<protein>
    <recommendedName>
        <fullName evidence="4">tripeptidyl-peptidase II</fullName>
        <ecNumber evidence="4">3.4.14.10</ecNumber>
    </recommendedName>
</protein>
<feature type="binding site" evidence="11">
    <location>
        <position position="583"/>
    </location>
    <ligand>
        <name>Ca(2+)</name>
        <dbReference type="ChEBI" id="CHEBI:29108"/>
    </ligand>
</feature>
<dbReference type="Proteomes" id="UP001396898">
    <property type="component" value="Unassembled WGS sequence"/>
</dbReference>
<feature type="binding site" evidence="11">
    <location>
        <position position="607"/>
    </location>
    <ligand>
        <name>Ca(2+)</name>
        <dbReference type="ChEBI" id="CHEBI:29108"/>
    </ligand>
</feature>